<evidence type="ECO:0000313" key="3">
    <source>
        <dbReference type="Proteomes" id="UP000304148"/>
    </source>
</evidence>
<proteinExistence type="predicted"/>
<protein>
    <recommendedName>
        <fullName evidence="1">Phage ABA sandwich domain-containing protein</fullName>
    </recommendedName>
</protein>
<dbReference type="RefSeq" id="WP_138187862.1">
    <property type="nucleotide sequence ID" value="NZ_LS992241.1"/>
</dbReference>
<dbReference type="Pfam" id="PF18066">
    <property type="entry name" value="Phage_ABA_S"/>
    <property type="match status" value="1"/>
</dbReference>
<dbReference type="AlphaFoldDB" id="A0A383RFW6"/>
<dbReference type="Gene3D" id="3.30.2120.10">
    <property type="entry name" value="Bacillus phage protein-like"/>
    <property type="match status" value="1"/>
</dbReference>
<name>A0A383RFW6_PAEAL</name>
<sequence>MTREQILSMTPGRELDAIVCELIYGWRRIKGPKTDYEGPCEYGDVLIPPTILSEDEAYRMMKPKGAIPFGYFVNRRYSEDISAAWELVEKLSRGRVDNSFVLDFHFERYYATFGEVPIRPCRAVMYKTAPEAITKAAILAMMESGGTRE</sequence>
<evidence type="ECO:0000259" key="1">
    <source>
        <dbReference type="Pfam" id="PF18066"/>
    </source>
</evidence>
<organism evidence="2 3">
    <name type="scientific">Paenibacillus alvei</name>
    <name type="common">Bacillus alvei</name>
    <dbReference type="NCBI Taxonomy" id="44250"/>
    <lineage>
        <taxon>Bacteria</taxon>
        <taxon>Bacillati</taxon>
        <taxon>Bacillota</taxon>
        <taxon>Bacilli</taxon>
        <taxon>Bacillales</taxon>
        <taxon>Paenibacillaceae</taxon>
        <taxon>Paenibacillus</taxon>
    </lineage>
</organism>
<reference evidence="3" key="1">
    <citation type="submission" date="2018-08" db="EMBL/GenBank/DDBJ databases">
        <authorList>
            <person name="Chevrot R."/>
        </authorList>
    </citation>
    <scope>NUCLEOTIDE SEQUENCE [LARGE SCALE GENOMIC DNA]</scope>
</reference>
<accession>A0A383RFW6</accession>
<dbReference type="InterPro" id="IPR028985">
    <property type="entry name" value="Bacillus_phage_prot-like"/>
</dbReference>
<gene>
    <name evidence="2" type="ORF">PBLR_14340</name>
</gene>
<feature type="domain" description="Phage ABA sandwich" evidence="1">
    <location>
        <begin position="71"/>
        <end position="138"/>
    </location>
</feature>
<evidence type="ECO:0000313" key="2">
    <source>
        <dbReference type="EMBL" id="SYX85918.1"/>
    </source>
</evidence>
<dbReference type="InterPro" id="IPR041270">
    <property type="entry name" value="Phage_ABA_S"/>
</dbReference>
<dbReference type="EMBL" id="LS992241">
    <property type="protein sequence ID" value="SYX85918.1"/>
    <property type="molecule type" value="Genomic_DNA"/>
</dbReference>
<dbReference type="Proteomes" id="UP000304148">
    <property type="component" value="Chromosome"/>
</dbReference>